<dbReference type="InterPro" id="IPR051395">
    <property type="entry name" value="Cytochrome_c_Peroxidase/MauG"/>
</dbReference>
<dbReference type="Proteomes" id="UP000235116">
    <property type="component" value="Chromosome"/>
</dbReference>
<keyword evidence="5" id="KW-0574">Periplasm</keyword>
<feature type="binding site" description="covalent" evidence="8">
    <location>
        <position position="83"/>
    </location>
    <ligand>
        <name>heme c</name>
        <dbReference type="ChEBI" id="CHEBI:61717"/>
        <label>1</label>
    </ligand>
</feature>
<reference evidence="13" key="1">
    <citation type="submission" date="2017-08" db="EMBL/GenBank/DDBJ databases">
        <title>Direct submision.</title>
        <authorList>
            <person name="Kim S.-J."/>
            <person name="Rhee S.-K."/>
        </authorList>
    </citation>
    <scope>NUCLEOTIDE SEQUENCE [LARGE SCALE GENOMIC DNA]</scope>
    <source>
        <strain evidence="13">GI5</strain>
    </source>
</reference>
<dbReference type="GO" id="GO:0046872">
    <property type="term" value="F:metal ion binding"/>
    <property type="evidence" value="ECO:0007669"/>
    <property type="project" value="UniProtKB-KW"/>
</dbReference>
<evidence type="ECO:0000259" key="11">
    <source>
        <dbReference type="PROSITE" id="PS51007"/>
    </source>
</evidence>
<comment type="PTM">
    <text evidence="8">Binds 2 heme groups per subunit.</text>
</comment>
<keyword evidence="7 9" id="KW-0408">Iron</keyword>
<evidence type="ECO:0000256" key="9">
    <source>
        <dbReference type="PIRSR" id="PIRSR000294-2"/>
    </source>
</evidence>
<keyword evidence="3 9" id="KW-0479">Metal-binding</keyword>
<evidence type="ECO:0000256" key="10">
    <source>
        <dbReference type="SAM" id="SignalP"/>
    </source>
</evidence>
<dbReference type="InterPro" id="IPR026259">
    <property type="entry name" value="MauG/Cytc_peroxidase"/>
</dbReference>
<dbReference type="PANTHER" id="PTHR30600:SF10">
    <property type="entry name" value="BLL6722 PROTEIN"/>
    <property type="match status" value="1"/>
</dbReference>
<gene>
    <name evidence="12" type="ORF">Kalk_12475</name>
</gene>
<evidence type="ECO:0000256" key="8">
    <source>
        <dbReference type="PIRSR" id="PIRSR000294-1"/>
    </source>
</evidence>
<protein>
    <submittedName>
        <fullName evidence="12">Tryptophan tryptophylquinone biosynthesis enzyme MauG</fullName>
    </submittedName>
</protein>
<dbReference type="AlphaFoldDB" id="A0A2K9LLM9"/>
<dbReference type="PROSITE" id="PS51007">
    <property type="entry name" value="CYTC"/>
    <property type="match status" value="2"/>
</dbReference>
<dbReference type="GO" id="GO:0004130">
    <property type="term" value="F:cytochrome-c peroxidase activity"/>
    <property type="evidence" value="ECO:0007669"/>
    <property type="project" value="TreeGrafter"/>
</dbReference>
<feature type="binding site" description="covalent" evidence="8">
    <location>
        <position position="233"/>
    </location>
    <ligand>
        <name>heme c</name>
        <dbReference type="ChEBI" id="CHEBI:61717"/>
        <label>2</label>
    </ligand>
</feature>
<name>A0A2K9LLM9_9GAMM</name>
<dbReference type="PIRSF" id="PIRSF000294">
    <property type="entry name" value="Cytochrome-c_peroxidase"/>
    <property type="match status" value="1"/>
</dbReference>
<feature type="domain" description="Cytochrome c" evidence="11">
    <location>
        <begin position="213"/>
        <end position="339"/>
    </location>
</feature>
<evidence type="ECO:0000256" key="6">
    <source>
        <dbReference type="ARBA" id="ARBA00023002"/>
    </source>
</evidence>
<dbReference type="Gene3D" id="1.10.760.10">
    <property type="entry name" value="Cytochrome c-like domain"/>
    <property type="match status" value="2"/>
</dbReference>
<evidence type="ECO:0000256" key="2">
    <source>
        <dbReference type="ARBA" id="ARBA00022617"/>
    </source>
</evidence>
<dbReference type="EMBL" id="CP022684">
    <property type="protein sequence ID" value="AUM13192.1"/>
    <property type="molecule type" value="Genomic_DNA"/>
</dbReference>
<evidence type="ECO:0000256" key="7">
    <source>
        <dbReference type="ARBA" id="ARBA00023004"/>
    </source>
</evidence>
<keyword evidence="4 10" id="KW-0732">Signal</keyword>
<comment type="subcellular location">
    <subcellularLocation>
        <location evidence="1">Periplasm</location>
    </subcellularLocation>
</comment>
<evidence type="ECO:0000256" key="5">
    <source>
        <dbReference type="ARBA" id="ARBA00022764"/>
    </source>
</evidence>
<accession>A0A2K9LLM9</accession>
<evidence type="ECO:0000256" key="4">
    <source>
        <dbReference type="ARBA" id="ARBA00022729"/>
    </source>
</evidence>
<dbReference type="GO" id="GO:0042597">
    <property type="term" value="C:periplasmic space"/>
    <property type="evidence" value="ECO:0007669"/>
    <property type="project" value="UniProtKB-SubCell"/>
</dbReference>
<dbReference type="InterPro" id="IPR036909">
    <property type="entry name" value="Cyt_c-like_dom_sf"/>
</dbReference>
<feature type="binding site" description="covalent" evidence="8">
    <location>
        <position position="230"/>
    </location>
    <ligand>
        <name>heme c</name>
        <dbReference type="ChEBI" id="CHEBI:61717"/>
        <label>2</label>
    </ligand>
</feature>
<feature type="binding site" description="covalent" evidence="8">
    <location>
        <position position="86"/>
    </location>
    <ligand>
        <name>heme c</name>
        <dbReference type="ChEBI" id="CHEBI:61717"/>
        <label>1</label>
    </ligand>
</feature>
<evidence type="ECO:0000256" key="1">
    <source>
        <dbReference type="ARBA" id="ARBA00004418"/>
    </source>
</evidence>
<proteinExistence type="predicted"/>
<evidence type="ECO:0000256" key="3">
    <source>
        <dbReference type="ARBA" id="ARBA00022723"/>
    </source>
</evidence>
<dbReference type="InterPro" id="IPR004852">
    <property type="entry name" value="Di-haem_cyt_c_peroxidsae"/>
</dbReference>
<dbReference type="KEGG" id="kak:Kalk_12475"/>
<feature type="binding site" description="axial binding residue" evidence="9">
    <location>
        <position position="234"/>
    </location>
    <ligand>
        <name>heme c</name>
        <dbReference type="ChEBI" id="CHEBI:61717"/>
        <label>2</label>
    </ligand>
    <ligandPart>
        <name>Fe</name>
        <dbReference type="ChEBI" id="CHEBI:18248"/>
    </ligandPart>
</feature>
<evidence type="ECO:0000313" key="12">
    <source>
        <dbReference type="EMBL" id="AUM13192.1"/>
    </source>
</evidence>
<keyword evidence="6" id="KW-0560">Oxidoreductase</keyword>
<dbReference type="InterPro" id="IPR009056">
    <property type="entry name" value="Cyt_c-like_dom"/>
</dbReference>
<organism evidence="12 13">
    <name type="scientific">Ketobacter alkanivorans</name>
    <dbReference type="NCBI Taxonomy" id="1917421"/>
    <lineage>
        <taxon>Bacteria</taxon>
        <taxon>Pseudomonadati</taxon>
        <taxon>Pseudomonadota</taxon>
        <taxon>Gammaproteobacteria</taxon>
        <taxon>Pseudomonadales</taxon>
        <taxon>Ketobacteraceae</taxon>
        <taxon>Ketobacter</taxon>
    </lineage>
</organism>
<dbReference type="Pfam" id="PF03150">
    <property type="entry name" value="CCP_MauG"/>
    <property type="match status" value="1"/>
</dbReference>
<sequence length="355" mass="39034">MSIARIAKPTITTSVLVSAFMFGLTPAQADEHYVFEAGHTSLQEWLMPEVPYPDNNKPNAERVDLGKMLFFDPRLSGDGNMSCATCHSPLFGWSDGLPTAKGFKSKVLGRASPTVTNSAYNSLQMWDGRKKSLEDQALGPMLSSAEMNVDLSMAINFLKGNSTYVQAFEKAYPGQGIKDETLAMAIASFERTVISNNSPFDRWIKGDKTAMNKQQVNGFKLFVDPEKGNCAVCHSAPNFSDSGFHNIGLKSWGQENPDMGRYAIKPINLMKGAFKTPTLRDITLTAPYFHDGSAMTLSDVMDHYETGGSVQTNLSPNMKKLTLTQTEKADLVEFMKALTSPQKPFVLPILPENAF</sequence>
<evidence type="ECO:0000313" key="13">
    <source>
        <dbReference type="Proteomes" id="UP000235116"/>
    </source>
</evidence>
<dbReference type="GO" id="GO:0020037">
    <property type="term" value="F:heme binding"/>
    <property type="evidence" value="ECO:0007669"/>
    <property type="project" value="InterPro"/>
</dbReference>
<keyword evidence="2 8" id="KW-0349">Heme</keyword>
<feature type="chain" id="PRO_5014649124" evidence="10">
    <location>
        <begin position="30"/>
        <end position="355"/>
    </location>
</feature>
<dbReference type="OrthoDB" id="9805202at2"/>
<comment type="cofactor">
    <cofactor evidence="8">
        <name>heme</name>
        <dbReference type="ChEBI" id="CHEBI:30413"/>
    </cofactor>
    <text evidence="8">Binds 2 heme groups.</text>
</comment>
<feature type="domain" description="Cytochrome c" evidence="11">
    <location>
        <begin position="61"/>
        <end position="162"/>
    </location>
</feature>
<dbReference type="RefSeq" id="WP_101894570.1">
    <property type="nucleotide sequence ID" value="NZ_CP022684.1"/>
</dbReference>
<feature type="signal peptide" evidence="10">
    <location>
        <begin position="1"/>
        <end position="29"/>
    </location>
</feature>
<dbReference type="GO" id="GO:0009055">
    <property type="term" value="F:electron transfer activity"/>
    <property type="evidence" value="ECO:0007669"/>
    <property type="project" value="InterPro"/>
</dbReference>
<dbReference type="SUPFAM" id="SSF46626">
    <property type="entry name" value="Cytochrome c"/>
    <property type="match status" value="2"/>
</dbReference>
<keyword evidence="13" id="KW-1185">Reference proteome</keyword>
<dbReference type="PANTHER" id="PTHR30600">
    <property type="entry name" value="CYTOCHROME C PEROXIDASE-RELATED"/>
    <property type="match status" value="1"/>
</dbReference>
<feature type="binding site" description="axial binding residue" evidence="9">
    <location>
        <position position="87"/>
    </location>
    <ligand>
        <name>heme c</name>
        <dbReference type="ChEBI" id="CHEBI:61717"/>
        <label>1</label>
    </ligand>
    <ligandPart>
        <name>Fe</name>
        <dbReference type="ChEBI" id="CHEBI:18248"/>
    </ligandPart>
</feature>